<sequence length="142" mass="15145">MDVKPVIAGVDGSKDSGRALKWAADYAQQAGAPLQALITWEVSTLYGDTFSGEWDSTAVEQKHREVAEKLVSDTLGGGAQVDVRVEKGNASEVLVRESKDAQLIVVGSRGFGGFRGMLLGSVSHHLVTHARCPVTVMQHEKG</sequence>
<dbReference type="RefSeq" id="WP_338748927.1">
    <property type="nucleotide sequence ID" value="NZ_CP144913.1"/>
</dbReference>
<dbReference type="Proteomes" id="UP001382727">
    <property type="component" value="Chromosome"/>
</dbReference>
<dbReference type="PRINTS" id="PR01438">
    <property type="entry name" value="UNVRSLSTRESS"/>
</dbReference>
<dbReference type="PANTHER" id="PTHR31964">
    <property type="entry name" value="ADENINE NUCLEOTIDE ALPHA HYDROLASES-LIKE SUPERFAMILY PROTEIN"/>
    <property type="match status" value="1"/>
</dbReference>
<organism evidence="3 4">
    <name type="scientific">Janibacter alittae</name>
    <dbReference type="NCBI Taxonomy" id="3115209"/>
    <lineage>
        <taxon>Bacteria</taxon>
        <taxon>Bacillati</taxon>
        <taxon>Actinomycetota</taxon>
        <taxon>Actinomycetes</taxon>
        <taxon>Micrococcales</taxon>
        <taxon>Intrasporangiaceae</taxon>
        <taxon>Janibacter</taxon>
    </lineage>
</organism>
<evidence type="ECO:0000259" key="2">
    <source>
        <dbReference type="Pfam" id="PF00582"/>
    </source>
</evidence>
<dbReference type="CDD" id="cd00293">
    <property type="entry name" value="USP-like"/>
    <property type="match status" value="1"/>
</dbReference>
<dbReference type="SUPFAM" id="SSF52402">
    <property type="entry name" value="Adenine nucleotide alpha hydrolases-like"/>
    <property type="match status" value="1"/>
</dbReference>
<evidence type="ECO:0000313" key="3">
    <source>
        <dbReference type="EMBL" id="WXB76160.1"/>
    </source>
</evidence>
<keyword evidence="4" id="KW-1185">Reference proteome</keyword>
<evidence type="ECO:0000313" key="4">
    <source>
        <dbReference type="Proteomes" id="UP001382727"/>
    </source>
</evidence>
<dbReference type="PANTHER" id="PTHR31964:SF113">
    <property type="entry name" value="USPA DOMAIN-CONTAINING PROTEIN"/>
    <property type="match status" value="1"/>
</dbReference>
<name>A0ABZ2MGV0_9MICO</name>
<evidence type="ECO:0000256" key="1">
    <source>
        <dbReference type="ARBA" id="ARBA00008791"/>
    </source>
</evidence>
<reference evidence="3 4" key="1">
    <citation type="submission" date="2024-02" db="EMBL/GenBank/DDBJ databases">
        <title>Janibacter sp. nov., isolated from gut of marine sandworm.</title>
        <authorList>
            <person name="Kim B."/>
            <person name="Jun M.O."/>
            <person name="Shin N.-R."/>
        </authorList>
    </citation>
    <scope>NUCLEOTIDE SEQUENCE [LARGE SCALE GENOMIC DNA]</scope>
    <source>
        <strain evidence="3 4">A1S7</strain>
    </source>
</reference>
<proteinExistence type="inferred from homology"/>
<protein>
    <submittedName>
        <fullName evidence="3">Universal stress protein</fullName>
    </submittedName>
</protein>
<feature type="domain" description="UspA" evidence="2">
    <location>
        <begin position="4"/>
        <end position="136"/>
    </location>
</feature>
<accession>A0ABZ2MGV0</accession>
<dbReference type="EMBL" id="CP144913">
    <property type="protein sequence ID" value="WXB76160.1"/>
    <property type="molecule type" value="Genomic_DNA"/>
</dbReference>
<dbReference type="InterPro" id="IPR006015">
    <property type="entry name" value="Universal_stress_UspA"/>
</dbReference>
<dbReference type="InterPro" id="IPR006016">
    <property type="entry name" value="UspA"/>
</dbReference>
<dbReference type="Pfam" id="PF00582">
    <property type="entry name" value="Usp"/>
    <property type="match status" value="1"/>
</dbReference>
<comment type="similarity">
    <text evidence="1">Belongs to the universal stress protein A family.</text>
</comment>
<gene>
    <name evidence="3" type="ORF">V1351_14630</name>
</gene>
<dbReference type="InterPro" id="IPR014729">
    <property type="entry name" value="Rossmann-like_a/b/a_fold"/>
</dbReference>
<dbReference type="Gene3D" id="3.40.50.620">
    <property type="entry name" value="HUPs"/>
    <property type="match status" value="1"/>
</dbReference>